<evidence type="ECO:0000313" key="4">
    <source>
        <dbReference type="Proteomes" id="UP000816034"/>
    </source>
</evidence>
<comment type="caution">
    <text evidence="3">The sequence shown here is derived from an EMBL/GenBank/DDBJ whole genome shotgun (WGS) entry which is preliminary data.</text>
</comment>
<dbReference type="PANTHER" id="PTHR12093">
    <property type="entry name" value="NCK-ASSOCIATED PROTEIN 1"/>
    <property type="match status" value="1"/>
</dbReference>
<organism evidence="3 4">
    <name type="scientific">Naegleria lovaniensis</name>
    <name type="common">Amoeba</name>
    <dbReference type="NCBI Taxonomy" id="51637"/>
    <lineage>
        <taxon>Eukaryota</taxon>
        <taxon>Discoba</taxon>
        <taxon>Heterolobosea</taxon>
        <taxon>Tetramitia</taxon>
        <taxon>Eutetramitia</taxon>
        <taxon>Vahlkampfiidae</taxon>
        <taxon>Naegleria</taxon>
    </lineage>
</organism>
<dbReference type="Pfam" id="PF09735">
    <property type="entry name" value="Nckap1"/>
    <property type="match status" value="1"/>
</dbReference>
<dbReference type="GO" id="GO:0030866">
    <property type="term" value="P:cortical actin cytoskeleton organization"/>
    <property type="evidence" value="ECO:0007669"/>
    <property type="project" value="TreeGrafter"/>
</dbReference>
<gene>
    <name evidence="3" type="ORF">C9374_009919</name>
</gene>
<protein>
    <submittedName>
        <fullName evidence="3">Uncharacterized protein</fullName>
    </submittedName>
</protein>
<dbReference type="GO" id="GO:0016477">
    <property type="term" value="P:cell migration"/>
    <property type="evidence" value="ECO:0007669"/>
    <property type="project" value="TreeGrafter"/>
</dbReference>
<dbReference type="EMBL" id="PYSW02000039">
    <property type="protein sequence ID" value="KAG2375296.1"/>
    <property type="molecule type" value="Genomic_DNA"/>
</dbReference>
<reference evidence="3 4" key="1">
    <citation type="journal article" date="2018" name="BMC Genomics">
        <title>The genome of Naegleria lovaniensis, the basis for a comparative approach to unravel pathogenicity factors of the human pathogenic amoeba N. fowleri.</title>
        <authorList>
            <person name="Liechti N."/>
            <person name="Schurch N."/>
            <person name="Bruggmann R."/>
            <person name="Wittwer M."/>
        </authorList>
    </citation>
    <scope>NUCLEOTIDE SEQUENCE [LARGE SCALE GENOMIC DNA]</scope>
    <source>
        <strain evidence="3 4">ATCC 30569</strain>
    </source>
</reference>
<comment type="similarity">
    <text evidence="1">Belongs to the HEM-1/HEM-2 family.</text>
</comment>
<dbReference type="RefSeq" id="XP_044544470.1">
    <property type="nucleotide sequence ID" value="XM_044700159.1"/>
</dbReference>
<feature type="region of interest" description="Disordered" evidence="2">
    <location>
        <begin position="1164"/>
        <end position="1184"/>
    </location>
</feature>
<dbReference type="GeneID" id="68102373"/>
<name>A0AA88GEX7_NAELO</name>
<accession>A0AA88GEX7</accession>
<proteinExistence type="inferred from homology"/>
<evidence type="ECO:0000256" key="2">
    <source>
        <dbReference type="SAM" id="MobiDB-lite"/>
    </source>
</evidence>
<dbReference type="GO" id="GO:0000902">
    <property type="term" value="P:cell morphogenesis"/>
    <property type="evidence" value="ECO:0007669"/>
    <property type="project" value="TreeGrafter"/>
</dbReference>
<sequence length="1184" mass="137703">MSKVAEKLYVLRQHSDALLQRLYTIKNDLNDPNLRPDIMKTTLNVDMKKLFAKLAKDAPHIAIDELEKVQGFDWVLNNMTQLFNQVHPIYLTFRELMQWTEHAQQTILEISTNANIDFVQDVNFLTCYDYLQMLVGYVKLLLMMNRIKDKELVVCLLNLSYLKLNGTPEPNIQRVWQLFKDFENPIPKLQEKWFTIQDQVGRALMGLIPAFDRGTFNSLNIKRPLEMLSEPDRIPFPAVDETYQHLSSYQDVVEWIAIIYSCCPDALTKTPDKPIKMTPLVTSAKKNKEVPLRCYEILLQRVLANHLVIPLYGDEVYNFHDAFKEYVMIKKFGDLKKEAKTLKALQEMAIEKCQDYHKELRNYLRLQLKSLLNMMKDQPGLLGPKFNLVLAAISMARSEIMWYFHHNNYISKLPNQKKVKEVKETLISEMIYLMDEMLYVCVQHREVIRKYSLKIIRGLYYNKLRGLIEQCRGVLELAKVTHIMDAILNDIQHTEDFEALRLNWKRVEAFLSGYQFKQSLPELTMLFTTMTKIVIFSKHVDGLYDELVEKGSLKQLYFYKEDVDKIFSDGLIGSKSQPLYSTAFIRILNTYADNIHPQLNPTLRNKIGQQAVQMGEGMLGQLVDRIKKGLDLLNSSHGYRMLTHQIGGDVAAQIILRRYGKNKQYIEEPAVPGVESNFDNNSINDMRDLERNVTQLLYSLSRYDEIVVYDTAFYPVEYLRTVLEEYISEYIKRIATTIDLTAKEMKNDALQAKFITPTELLNELHSFMSSLKIIEQCCSLNTEEIVLNSILEHFVHLNYVESPFGVVQTTEPTNLISMYAQWYTEIVSDPQKYKTLYHPNRQTFVSTKETPIQTYNVEQYVDYNELKALITLTGPYGFRAFNQSLLDEIYSRSEKVREVLSQSNNALRDIENKLYDEKFILDKKVRQSLQTLEPLLGLLIQLGGILEFRRGLQQALQSSVRRNAPAIYDVVDSAFEQYPRNFYGDAKFLPIDALATDCGFAEVDHSLRLKLSPLVDRSQVWEVLPIAFAALVILDKCWKEKDSIYDVNLEGWYNNTHLSITAFHRLLQAVHSIKSNKIMDLEKDYKRFAEFAAMILLHMNGTKGYEKQYDNCCIFLDRTLKTSKHLDISFFEDLLPYPLIRTTYVRFFEPHQFEELAQEAANMEKQAAQNNAAQTNANTETETH</sequence>
<dbReference type="InterPro" id="IPR019137">
    <property type="entry name" value="Nck-associated_protein-1"/>
</dbReference>
<dbReference type="GO" id="GO:0030031">
    <property type="term" value="P:cell projection assembly"/>
    <property type="evidence" value="ECO:0007669"/>
    <property type="project" value="TreeGrafter"/>
</dbReference>
<dbReference type="GO" id="GO:0031209">
    <property type="term" value="C:SCAR complex"/>
    <property type="evidence" value="ECO:0007669"/>
    <property type="project" value="TreeGrafter"/>
</dbReference>
<dbReference type="PANTHER" id="PTHR12093:SF10">
    <property type="entry name" value="MEMBRANE-ASSOCIATED PROTEIN HEM"/>
    <property type="match status" value="1"/>
</dbReference>
<evidence type="ECO:0000313" key="3">
    <source>
        <dbReference type="EMBL" id="KAG2375296.1"/>
    </source>
</evidence>
<evidence type="ECO:0000256" key="1">
    <source>
        <dbReference type="ARBA" id="ARBA00037947"/>
    </source>
</evidence>
<keyword evidence="4" id="KW-1185">Reference proteome</keyword>
<dbReference type="AlphaFoldDB" id="A0AA88GEX7"/>
<dbReference type="Proteomes" id="UP000816034">
    <property type="component" value="Unassembled WGS sequence"/>
</dbReference>